<name>A0ABQ8TVB5_PERAM</name>
<reference evidence="2 3" key="1">
    <citation type="journal article" date="2022" name="Allergy">
        <title>Genome assembly and annotation of Periplaneta americana reveal a comprehensive cockroach allergen profile.</title>
        <authorList>
            <person name="Wang L."/>
            <person name="Xiong Q."/>
            <person name="Saelim N."/>
            <person name="Wang L."/>
            <person name="Nong W."/>
            <person name="Wan A.T."/>
            <person name="Shi M."/>
            <person name="Liu X."/>
            <person name="Cao Q."/>
            <person name="Hui J.H.L."/>
            <person name="Sookrung N."/>
            <person name="Leung T.F."/>
            <person name="Tungtrongchitr A."/>
            <person name="Tsui S.K.W."/>
        </authorList>
    </citation>
    <scope>NUCLEOTIDE SEQUENCE [LARGE SCALE GENOMIC DNA]</scope>
    <source>
        <strain evidence="2">PWHHKU_190912</strain>
    </source>
</reference>
<sequence length="445" mass="49550">MVVGKLSPDGPSIPHLVCVKELSKVNSQAIAYFVNKGLQSLYSGNIDDSKVLLFCTDAASYMVAAAPLLKTFYPNLTHVTCLAHGLHRVSETIRNEFPLVNSFISNTKKCFCKAPSRISIFRENFPDIPLPPQPVVTRWGTWIQSVVYYSKYFKEVDTVIDKLPETDSTACVKAVKDCLNDSRVKNDIVYITSNFSFIPASIEQLEREKQSLCSQIAIVKEAQVNIHSALGETGKKVKNKWDNVLNKNVGFSLLEKVSRVISGESVNVPNTKKIAAAERQCRLQTIGAPPAEAKPNPNLAKYHSGSQCNSLVFEYLQELPPRTDRQIGSGSTCLSRGRSQHKIQGHGHLEHDDALLPRLHREAIEIHKHNNNFNRKEEGVKLNKCWYPVLNRTDKKPLQQKDGTQNGSSEQSGADRSDNRPRPASRTINTPAQPDTGVILPKVFP</sequence>
<organism evidence="2 3">
    <name type="scientific">Periplaneta americana</name>
    <name type="common">American cockroach</name>
    <name type="synonym">Blatta americana</name>
    <dbReference type="NCBI Taxonomy" id="6978"/>
    <lineage>
        <taxon>Eukaryota</taxon>
        <taxon>Metazoa</taxon>
        <taxon>Ecdysozoa</taxon>
        <taxon>Arthropoda</taxon>
        <taxon>Hexapoda</taxon>
        <taxon>Insecta</taxon>
        <taxon>Pterygota</taxon>
        <taxon>Neoptera</taxon>
        <taxon>Polyneoptera</taxon>
        <taxon>Dictyoptera</taxon>
        <taxon>Blattodea</taxon>
        <taxon>Blattoidea</taxon>
        <taxon>Blattidae</taxon>
        <taxon>Blattinae</taxon>
        <taxon>Periplaneta</taxon>
    </lineage>
</organism>
<dbReference type="SUPFAM" id="SSF53098">
    <property type="entry name" value="Ribonuclease H-like"/>
    <property type="match status" value="1"/>
</dbReference>
<comment type="caution">
    <text evidence="2">The sequence shown here is derived from an EMBL/GenBank/DDBJ whole genome shotgun (WGS) entry which is preliminary data.</text>
</comment>
<evidence type="ECO:0008006" key="4">
    <source>
        <dbReference type="Google" id="ProtNLM"/>
    </source>
</evidence>
<evidence type="ECO:0000313" key="2">
    <source>
        <dbReference type="EMBL" id="KAJ4449509.1"/>
    </source>
</evidence>
<feature type="compositionally biased region" description="Polar residues" evidence="1">
    <location>
        <begin position="401"/>
        <end position="412"/>
    </location>
</feature>
<protein>
    <recommendedName>
        <fullName evidence="4">DUF659 domain-containing protein</fullName>
    </recommendedName>
</protein>
<feature type="region of interest" description="Disordered" evidence="1">
    <location>
        <begin position="393"/>
        <end position="445"/>
    </location>
</feature>
<keyword evidence="3" id="KW-1185">Reference proteome</keyword>
<dbReference type="Proteomes" id="UP001148838">
    <property type="component" value="Unassembled WGS sequence"/>
</dbReference>
<gene>
    <name evidence="2" type="ORF">ANN_00909</name>
</gene>
<evidence type="ECO:0000256" key="1">
    <source>
        <dbReference type="SAM" id="MobiDB-lite"/>
    </source>
</evidence>
<accession>A0ABQ8TVB5</accession>
<dbReference type="InterPro" id="IPR012337">
    <property type="entry name" value="RNaseH-like_sf"/>
</dbReference>
<evidence type="ECO:0000313" key="3">
    <source>
        <dbReference type="Proteomes" id="UP001148838"/>
    </source>
</evidence>
<feature type="region of interest" description="Disordered" evidence="1">
    <location>
        <begin position="322"/>
        <end position="353"/>
    </location>
</feature>
<proteinExistence type="predicted"/>
<dbReference type="EMBL" id="JAJSOF020000003">
    <property type="protein sequence ID" value="KAJ4449509.1"/>
    <property type="molecule type" value="Genomic_DNA"/>
</dbReference>